<protein>
    <submittedName>
        <fullName evidence="2">Uncharacterized protein</fullName>
    </submittedName>
</protein>
<evidence type="ECO:0000313" key="3">
    <source>
        <dbReference type="Proteomes" id="UP001444071"/>
    </source>
</evidence>
<reference evidence="2 3" key="1">
    <citation type="submission" date="2021-06" db="EMBL/GenBank/DDBJ databases">
        <authorList>
            <person name="Palmer J.M."/>
        </authorList>
    </citation>
    <scope>NUCLEOTIDE SEQUENCE [LARGE SCALE GENOMIC DNA]</scope>
    <source>
        <strain evidence="2 3">XR_2019</strain>
        <tissue evidence="2">Muscle</tissue>
    </source>
</reference>
<gene>
    <name evidence="2" type="ORF">XENORESO_017701</name>
</gene>
<keyword evidence="1" id="KW-0812">Transmembrane</keyword>
<keyword evidence="1" id="KW-0472">Membrane</keyword>
<sequence>MLMFLNRLDRDCSVMCLEELATDYCIVSARNNTKHFLLPQLPLPSLVSAVTNSLLITLTCLSCLLLIPLCLSCLVFPVTHWIPPFYCSMDSCSMPFALSLCFASKFAVHLSLSHYMHHAALEFLPALWSC</sequence>
<organism evidence="2 3">
    <name type="scientific">Xenotaenia resolanae</name>
    <dbReference type="NCBI Taxonomy" id="208358"/>
    <lineage>
        <taxon>Eukaryota</taxon>
        <taxon>Metazoa</taxon>
        <taxon>Chordata</taxon>
        <taxon>Craniata</taxon>
        <taxon>Vertebrata</taxon>
        <taxon>Euteleostomi</taxon>
        <taxon>Actinopterygii</taxon>
        <taxon>Neopterygii</taxon>
        <taxon>Teleostei</taxon>
        <taxon>Neoteleostei</taxon>
        <taxon>Acanthomorphata</taxon>
        <taxon>Ovalentaria</taxon>
        <taxon>Atherinomorphae</taxon>
        <taxon>Cyprinodontiformes</taxon>
        <taxon>Goodeidae</taxon>
        <taxon>Xenotaenia</taxon>
    </lineage>
</organism>
<proteinExistence type="predicted"/>
<dbReference type="Proteomes" id="UP001444071">
    <property type="component" value="Unassembled WGS sequence"/>
</dbReference>
<keyword evidence="1" id="KW-1133">Transmembrane helix</keyword>
<comment type="caution">
    <text evidence="2">The sequence shown here is derived from an EMBL/GenBank/DDBJ whole genome shotgun (WGS) entry which is preliminary data.</text>
</comment>
<accession>A0ABV0W646</accession>
<dbReference type="EMBL" id="JAHRIM010030640">
    <property type="protein sequence ID" value="MEQ2264729.1"/>
    <property type="molecule type" value="Genomic_DNA"/>
</dbReference>
<keyword evidence="3" id="KW-1185">Reference proteome</keyword>
<evidence type="ECO:0000256" key="1">
    <source>
        <dbReference type="SAM" id="Phobius"/>
    </source>
</evidence>
<evidence type="ECO:0000313" key="2">
    <source>
        <dbReference type="EMBL" id="MEQ2264729.1"/>
    </source>
</evidence>
<feature type="transmembrane region" description="Helical" evidence="1">
    <location>
        <begin position="54"/>
        <end position="82"/>
    </location>
</feature>
<name>A0ABV0W646_9TELE</name>